<protein>
    <submittedName>
        <fullName evidence="2">Putative membrane protein</fullName>
    </submittedName>
</protein>
<dbReference type="AlphaFoldDB" id="A0A132MW90"/>
<dbReference type="Proteomes" id="UP000070188">
    <property type="component" value="Unassembled WGS sequence"/>
</dbReference>
<gene>
    <name evidence="2" type="ORF">LI90_3042</name>
</gene>
<dbReference type="RefSeq" id="WP_096059091.1">
    <property type="nucleotide sequence ID" value="NZ_CP171739.1"/>
</dbReference>
<evidence type="ECO:0000256" key="1">
    <source>
        <dbReference type="SAM" id="Phobius"/>
    </source>
</evidence>
<feature type="transmembrane region" description="Helical" evidence="1">
    <location>
        <begin position="20"/>
        <end position="39"/>
    </location>
</feature>
<sequence length="47" mass="5161">MEQAVSMLQLLAAEHGEHAVNPFATGIGAFALLLLALWITTRLNRDR</sequence>
<keyword evidence="1" id="KW-0812">Transmembrane</keyword>
<proteinExistence type="predicted"/>
<dbReference type="EMBL" id="LAXD01000001">
    <property type="protein sequence ID" value="KWX02006.1"/>
    <property type="molecule type" value="Genomic_DNA"/>
</dbReference>
<keyword evidence="1" id="KW-0472">Membrane</keyword>
<evidence type="ECO:0000313" key="3">
    <source>
        <dbReference type="Proteomes" id="UP000070188"/>
    </source>
</evidence>
<accession>A0A132MW90</accession>
<dbReference type="STRING" id="1469144.LI90_3042"/>
<evidence type="ECO:0000313" key="2">
    <source>
        <dbReference type="EMBL" id="KWX02006.1"/>
    </source>
</evidence>
<reference evidence="3" key="1">
    <citation type="submission" date="2015-04" db="EMBL/GenBank/DDBJ databases">
        <title>Physiological reanalysis, assessment of diazotrophy, and genome sequences of multiple isolates of Streptomyces thermoautotrophicus.</title>
        <authorList>
            <person name="MacKellar D.C."/>
            <person name="Lieber L."/>
            <person name="Norman J."/>
            <person name="Bolger A."/>
            <person name="Tobin C."/>
            <person name="Murray J.W."/>
            <person name="Chang R."/>
            <person name="Ford T."/>
            <person name="Nguyen P.Q."/>
            <person name="Woodward J."/>
            <person name="Permingeat H."/>
            <person name="Joshi N.S."/>
            <person name="Silver P.A."/>
            <person name="Usadel B."/>
            <person name="Rutherford A.W."/>
            <person name="Friesen M."/>
            <person name="Prell J."/>
        </authorList>
    </citation>
    <scope>NUCLEOTIDE SEQUENCE [LARGE SCALE GENOMIC DNA]</scope>
    <source>
        <strain evidence="3">H1</strain>
    </source>
</reference>
<keyword evidence="3" id="KW-1185">Reference proteome</keyword>
<name>A0A132MW90_9ACTN</name>
<organism evidence="2 3">
    <name type="scientific">Carbonactinospora thermoautotrophica</name>
    <dbReference type="NCBI Taxonomy" id="1469144"/>
    <lineage>
        <taxon>Bacteria</taxon>
        <taxon>Bacillati</taxon>
        <taxon>Actinomycetota</taxon>
        <taxon>Actinomycetes</taxon>
        <taxon>Kitasatosporales</taxon>
        <taxon>Carbonactinosporaceae</taxon>
        <taxon>Carbonactinospora</taxon>
    </lineage>
</organism>
<dbReference type="PATRIC" id="fig|1469144.10.peg.3283"/>
<comment type="caution">
    <text evidence="2">The sequence shown here is derived from an EMBL/GenBank/DDBJ whole genome shotgun (WGS) entry which is preliminary data.</text>
</comment>
<keyword evidence="1" id="KW-1133">Transmembrane helix</keyword>